<dbReference type="AlphaFoldDB" id="A0A402CPS2"/>
<dbReference type="PIRSF" id="PIRSF001093">
    <property type="entry name" value="B-hxosamndse_ab_euk"/>
    <property type="match status" value="1"/>
</dbReference>
<evidence type="ECO:0000313" key="6">
    <source>
        <dbReference type="EMBL" id="BDI32827.1"/>
    </source>
</evidence>
<dbReference type="InterPro" id="IPR025705">
    <property type="entry name" value="Beta_hexosaminidase_sua/sub"/>
</dbReference>
<dbReference type="KEGG" id="ccot:CCAX7_48780"/>
<dbReference type="Gene3D" id="3.20.20.80">
    <property type="entry name" value="Glycosidases"/>
    <property type="match status" value="1"/>
</dbReference>
<name>A0A402CPS2_9BACT</name>
<organism evidence="6 7">
    <name type="scientific">Capsulimonas corticalis</name>
    <dbReference type="NCBI Taxonomy" id="2219043"/>
    <lineage>
        <taxon>Bacteria</taxon>
        <taxon>Bacillati</taxon>
        <taxon>Armatimonadota</taxon>
        <taxon>Armatimonadia</taxon>
        <taxon>Capsulimonadales</taxon>
        <taxon>Capsulimonadaceae</taxon>
        <taxon>Capsulimonas</taxon>
    </lineage>
</organism>
<accession>A0A402CPS2</accession>
<dbReference type="OrthoDB" id="1098018at2"/>
<dbReference type="GO" id="GO:0016020">
    <property type="term" value="C:membrane"/>
    <property type="evidence" value="ECO:0007669"/>
    <property type="project" value="TreeGrafter"/>
</dbReference>
<dbReference type="RefSeq" id="WP_119319479.1">
    <property type="nucleotide sequence ID" value="NZ_AP025739.1"/>
</dbReference>
<comment type="catalytic activity">
    <reaction evidence="1">
        <text>Hydrolysis of terminal non-reducing N-acetyl-D-hexosamine residues in N-acetyl-beta-D-hexosaminides.</text>
        <dbReference type="EC" id="3.2.1.52"/>
    </reaction>
</comment>
<proteinExistence type="inferred from homology"/>
<keyword evidence="5" id="KW-0326">Glycosidase</keyword>
<keyword evidence="4" id="KW-0378">Hydrolase</keyword>
<dbReference type="InterPro" id="IPR017853">
    <property type="entry name" value="GH"/>
</dbReference>
<evidence type="ECO:0000256" key="1">
    <source>
        <dbReference type="ARBA" id="ARBA00001231"/>
    </source>
</evidence>
<dbReference type="InterPro" id="IPR029018">
    <property type="entry name" value="Hex-like_dom2"/>
</dbReference>
<dbReference type="SUPFAM" id="SSF55545">
    <property type="entry name" value="beta-N-acetylhexosaminidase-like domain"/>
    <property type="match status" value="1"/>
</dbReference>
<keyword evidence="7" id="KW-1185">Reference proteome</keyword>
<dbReference type="GO" id="GO:0005975">
    <property type="term" value="P:carbohydrate metabolic process"/>
    <property type="evidence" value="ECO:0007669"/>
    <property type="project" value="InterPro"/>
</dbReference>
<dbReference type="CDD" id="cd06563">
    <property type="entry name" value="GH20_chitobiase-like"/>
    <property type="match status" value="1"/>
</dbReference>
<dbReference type="Proteomes" id="UP000287394">
    <property type="component" value="Chromosome"/>
</dbReference>
<dbReference type="InterPro" id="IPR015882">
    <property type="entry name" value="HEX_bac_N"/>
</dbReference>
<evidence type="ECO:0000256" key="4">
    <source>
        <dbReference type="ARBA" id="ARBA00022801"/>
    </source>
</evidence>
<evidence type="ECO:0000256" key="5">
    <source>
        <dbReference type="ARBA" id="ARBA00023295"/>
    </source>
</evidence>
<dbReference type="PANTHER" id="PTHR22600">
    <property type="entry name" value="BETA-HEXOSAMINIDASE"/>
    <property type="match status" value="1"/>
</dbReference>
<evidence type="ECO:0000256" key="3">
    <source>
        <dbReference type="ARBA" id="ARBA00012663"/>
    </source>
</evidence>
<sequence length="550" mass="61820">MSYIDPTPDDFALPDLNIIPKPVSIKQREGYFLLRRETVLVAAQPACAAADLLAKRLAPAVRGALAILETLPGNASSIEFRRDLALAYLGDEGYRLSVTPKRVTISAAEDAGLFYGTQTLLQLLPPKALGENGLEDREWTIPCAEIEDTPRFSWRGAMLDVSRHFMPVEFLRKFIDTLALHKLNVLHLHLTDDQGWRIEIKKYPKLTSVGAFREKTMVGFAEKSPIDTGFDAVAQTFDSTPHGGYYTQEQMREIVEYARLRHVVIVPEIEMPGHAQAAVAAYPELGGSEDPVEVSPRWGIHAELFNPRETTIRFLQDVLSEVLDIFPSPYIHVGGDEAVKTQWRNSAAAQERRRALELPDEEALQSYFIGRMDEFLNGKGRRLVGWDEILQDGLAEDAVVMSWRGEIGGVTAASQGRDVIMAPYTHTYLDYYQSEDWSRDPLAFRDTVTLETIYGYEPVPAGVPANQAHHVLGAQGQLWTEYMPNPAQVEFMAFPRLAALAEVTWSRRDGRTYPDFRRRLTAHLERLKALNVNYRPLDIPADVHASVADY</sequence>
<dbReference type="GO" id="GO:0004563">
    <property type="term" value="F:beta-N-acetylhexosaminidase activity"/>
    <property type="evidence" value="ECO:0007669"/>
    <property type="project" value="UniProtKB-EC"/>
</dbReference>
<dbReference type="EC" id="3.2.1.52" evidence="3"/>
<dbReference type="InterPro" id="IPR015883">
    <property type="entry name" value="Glyco_hydro_20_cat"/>
</dbReference>
<dbReference type="GO" id="GO:0030203">
    <property type="term" value="P:glycosaminoglycan metabolic process"/>
    <property type="evidence" value="ECO:0007669"/>
    <property type="project" value="TreeGrafter"/>
</dbReference>
<dbReference type="PANTHER" id="PTHR22600:SF57">
    <property type="entry name" value="BETA-N-ACETYLHEXOSAMINIDASE"/>
    <property type="match status" value="1"/>
</dbReference>
<dbReference type="Gene3D" id="3.30.379.10">
    <property type="entry name" value="Chitobiase/beta-hexosaminidase domain 2-like"/>
    <property type="match status" value="1"/>
</dbReference>
<evidence type="ECO:0000313" key="7">
    <source>
        <dbReference type="Proteomes" id="UP000287394"/>
    </source>
</evidence>
<dbReference type="SUPFAM" id="SSF51445">
    <property type="entry name" value="(Trans)glycosidases"/>
    <property type="match status" value="1"/>
</dbReference>
<protein>
    <recommendedName>
        <fullName evidence="3">beta-N-acetylhexosaminidase</fullName>
        <ecNumber evidence="3">3.2.1.52</ecNumber>
    </recommendedName>
</protein>
<gene>
    <name evidence="6" type="ORF">CCAX7_48780</name>
</gene>
<comment type="similarity">
    <text evidence="2">Belongs to the glycosyl hydrolase 20 family.</text>
</comment>
<dbReference type="Pfam" id="PF02838">
    <property type="entry name" value="Glyco_hydro_20b"/>
    <property type="match status" value="1"/>
</dbReference>
<dbReference type="Pfam" id="PF00728">
    <property type="entry name" value="Glyco_hydro_20"/>
    <property type="match status" value="1"/>
</dbReference>
<dbReference type="EMBL" id="AP025739">
    <property type="protein sequence ID" value="BDI32827.1"/>
    <property type="molecule type" value="Genomic_DNA"/>
</dbReference>
<evidence type="ECO:0000256" key="2">
    <source>
        <dbReference type="ARBA" id="ARBA00006285"/>
    </source>
</evidence>
<dbReference type="PRINTS" id="PR00738">
    <property type="entry name" value="GLHYDRLASE20"/>
</dbReference>
<reference evidence="6 7" key="1">
    <citation type="journal article" date="2019" name="Int. J. Syst. Evol. Microbiol.">
        <title>Capsulimonas corticalis gen. nov., sp. nov., an aerobic capsulated bacterium, of a novel bacterial order, Capsulimonadales ord. nov., of the class Armatimonadia of the phylum Armatimonadetes.</title>
        <authorList>
            <person name="Li J."/>
            <person name="Kudo C."/>
            <person name="Tonouchi A."/>
        </authorList>
    </citation>
    <scope>NUCLEOTIDE SEQUENCE [LARGE SCALE GENOMIC DNA]</scope>
    <source>
        <strain evidence="6 7">AX-7</strain>
    </source>
</reference>